<name>A0AAJ0DLZ3_9PEZI</name>
<feature type="region of interest" description="Disordered" evidence="1">
    <location>
        <begin position="140"/>
        <end position="206"/>
    </location>
</feature>
<feature type="region of interest" description="Disordered" evidence="1">
    <location>
        <begin position="30"/>
        <end position="55"/>
    </location>
</feature>
<organism evidence="2 3">
    <name type="scientific">Extremus antarcticus</name>
    <dbReference type="NCBI Taxonomy" id="702011"/>
    <lineage>
        <taxon>Eukaryota</taxon>
        <taxon>Fungi</taxon>
        <taxon>Dikarya</taxon>
        <taxon>Ascomycota</taxon>
        <taxon>Pezizomycotina</taxon>
        <taxon>Dothideomycetes</taxon>
        <taxon>Dothideomycetidae</taxon>
        <taxon>Mycosphaerellales</taxon>
        <taxon>Extremaceae</taxon>
        <taxon>Extremus</taxon>
    </lineage>
</organism>
<comment type="caution">
    <text evidence="2">The sequence shown here is derived from an EMBL/GenBank/DDBJ whole genome shotgun (WGS) entry which is preliminary data.</text>
</comment>
<reference evidence="2" key="1">
    <citation type="submission" date="2023-04" db="EMBL/GenBank/DDBJ databases">
        <title>Black Yeasts Isolated from many extreme environments.</title>
        <authorList>
            <person name="Coleine C."/>
            <person name="Stajich J.E."/>
            <person name="Selbmann L."/>
        </authorList>
    </citation>
    <scope>NUCLEOTIDE SEQUENCE</scope>
    <source>
        <strain evidence="2">CCFEE 5312</strain>
    </source>
</reference>
<dbReference type="EMBL" id="JAWDJX010000018">
    <property type="protein sequence ID" value="KAK3052995.1"/>
    <property type="molecule type" value="Genomic_DNA"/>
</dbReference>
<evidence type="ECO:0000313" key="2">
    <source>
        <dbReference type="EMBL" id="KAK3052995.1"/>
    </source>
</evidence>
<accession>A0AAJ0DLZ3</accession>
<feature type="compositionally biased region" description="Low complexity" evidence="1">
    <location>
        <begin position="155"/>
        <end position="170"/>
    </location>
</feature>
<keyword evidence="3" id="KW-1185">Reference proteome</keyword>
<dbReference type="AlphaFoldDB" id="A0AAJ0DLZ3"/>
<protein>
    <submittedName>
        <fullName evidence="2">Uncharacterized protein</fullName>
    </submittedName>
</protein>
<proteinExistence type="predicted"/>
<gene>
    <name evidence="2" type="ORF">LTR09_006059</name>
</gene>
<evidence type="ECO:0000313" key="3">
    <source>
        <dbReference type="Proteomes" id="UP001271007"/>
    </source>
</evidence>
<feature type="region of interest" description="Disordered" evidence="1">
    <location>
        <begin position="77"/>
        <end position="107"/>
    </location>
</feature>
<feature type="compositionally biased region" description="Low complexity" evidence="1">
    <location>
        <begin position="91"/>
        <end position="107"/>
    </location>
</feature>
<feature type="compositionally biased region" description="Polar residues" evidence="1">
    <location>
        <begin position="80"/>
        <end position="90"/>
    </location>
</feature>
<dbReference type="Proteomes" id="UP001271007">
    <property type="component" value="Unassembled WGS sequence"/>
</dbReference>
<evidence type="ECO:0000256" key="1">
    <source>
        <dbReference type="SAM" id="MobiDB-lite"/>
    </source>
</evidence>
<sequence length="230" mass="25425">MLINGSFENSHRGYTSGRFSSISRLSMNRRCTSSKLNRNGKTNGNSKLNGSNKLNTSRLCTTSKLSINRRYTISKLDGTSKLSGNSKLRGSNSKLSTSRSSKLSMNRRCTTSKFVGTSTRNGNSRLSIRNNRLSIRNKLSIPSKPNMVPGLTGDNELSLSNSRNTTSTLKLNDRSRPTFSNNHPPLLYKPDPSVVNRASRSTRTYGKGRHALGRMARVNKGRVLLARITL</sequence>